<dbReference type="Pfam" id="PF01252">
    <property type="entry name" value="Peptidase_A8"/>
    <property type="match status" value="1"/>
</dbReference>
<feature type="transmembrane region" description="Helical" evidence="9">
    <location>
        <begin position="126"/>
        <end position="148"/>
    </location>
</feature>
<sequence>MPVIALIIGVLLAAADQIIKYFVLTYLQPVGSVTAIDGLLDFTYVENRGVAFGMFSDMRWFFVAVTAVLIAIIIYIMFKKKPSGKMFYISAALIIGGGIGNLIDRIFYGFVVDYISVSFFPPVCNFADYCITVGTILLIVYVLFFSNVMKSEKKVNKSNE</sequence>
<comment type="similarity">
    <text evidence="1 9 11">Belongs to the peptidase A8 family.</text>
</comment>
<evidence type="ECO:0000256" key="2">
    <source>
        <dbReference type="ARBA" id="ARBA00022475"/>
    </source>
</evidence>
<evidence type="ECO:0000256" key="4">
    <source>
        <dbReference type="ARBA" id="ARBA00022692"/>
    </source>
</evidence>
<feature type="transmembrane region" description="Helical" evidence="9">
    <location>
        <begin position="87"/>
        <end position="106"/>
    </location>
</feature>
<comment type="caution">
    <text evidence="12">The sequence shown here is derived from an EMBL/GenBank/DDBJ whole genome shotgun (WGS) entry which is preliminary data.</text>
</comment>
<dbReference type="RefSeq" id="WP_015523815.1">
    <property type="nucleotide sequence ID" value="NZ_JBBMFG010000009.1"/>
</dbReference>
<dbReference type="PROSITE" id="PS00855">
    <property type="entry name" value="SPASE_II"/>
    <property type="match status" value="1"/>
</dbReference>
<dbReference type="EMBL" id="JBBMEZ010000012">
    <property type="protein sequence ID" value="MEQ2469851.1"/>
    <property type="molecule type" value="Genomic_DNA"/>
</dbReference>
<protein>
    <recommendedName>
        <fullName evidence="9">Lipoprotein signal peptidase</fullName>
        <ecNumber evidence="9">3.4.23.36</ecNumber>
    </recommendedName>
    <alternativeName>
        <fullName evidence="9">Prolipoprotein signal peptidase</fullName>
    </alternativeName>
    <alternativeName>
        <fullName evidence="9">Signal peptidase II</fullName>
        <shortName evidence="9">SPase II</shortName>
    </alternativeName>
</protein>
<dbReference type="InterPro" id="IPR001872">
    <property type="entry name" value="Peptidase_A8"/>
</dbReference>
<comment type="catalytic activity">
    <reaction evidence="9 10">
        <text>Release of signal peptides from bacterial membrane prolipoproteins. Hydrolyzes -Xaa-Yaa-Zaa-|-(S,diacylglyceryl)Cys-, in which Xaa is hydrophobic (preferably Leu), and Yaa (Ala or Ser) and Zaa (Gly or Ala) have small, neutral side chains.</text>
        <dbReference type="EC" id="3.4.23.36"/>
    </reaction>
</comment>
<evidence type="ECO:0000256" key="6">
    <source>
        <dbReference type="ARBA" id="ARBA00022801"/>
    </source>
</evidence>
<accession>A0ABV1FAS9</accession>
<organism evidence="12 13">
    <name type="scientific">Ruminococcoides intestinale</name>
    <dbReference type="NCBI Taxonomy" id="3133162"/>
    <lineage>
        <taxon>Bacteria</taxon>
        <taxon>Bacillati</taxon>
        <taxon>Bacillota</taxon>
        <taxon>Clostridia</taxon>
        <taxon>Eubacteriales</taxon>
        <taxon>Oscillospiraceae</taxon>
        <taxon>Ruminococcoides</taxon>
    </lineage>
</organism>
<evidence type="ECO:0000313" key="13">
    <source>
        <dbReference type="Proteomes" id="UP001490816"/>
    </source>
</evidence>
<dbReference type="GO" id="GO:0004190">
    <property type="term" value="F:aspartic-type endopeptidase activity"/>
    <property type="evidence" value="ECO:0007669"/>
    <property type="project" value="UniProtKB-EC"/>
</dbReference>
<feature type="transmembrane region" description="Helical" evidence="9">
    <location>
        <begin position="60"/>
        <end position="78"/>
    </location>
</feature>
<keyword evidence="5 9" id="KW-0064">Aspartyl protease</keyword>
<dbReference type="Proteomes" id="UP001490816">
    <property type="component" value="Unassembled WGS sequence"/>
</dbReference>
<keyword evidence="8 9" id="KW-0472">Membrane</keyword>
<keyword evidence="2 9" id="KW-1003">Cell membrane</keyword>
<evidence type="ECO:0000256" key="3">
    <source>
        <dbReference type="ARBA" id="ARBA00022670"/>
    </source>
</evidence>
<evidence type="ECO:0000256" key="8">
    <source>
        <dbReference type="ARBA" id="ARBA00023136"/>
    </source>
</evidence>
<comment type="subcellular location">
    <subcellularLocation>
        <location evidence="9">Cell membrane</location>
        <topology evidence="9">Multi-pass membrane protein</topology>
    </subcellularLocation>
</comment>
<keyword evidence="13" id="KW-1185">Reference proteome</keyword>
<evidence type="ECO:0000256" key="5">
    <source>
        <dbReference type="ARBA" id="ARBA00022750"/>
    </source>
</evidence>
<dbReference type="NCBIfam" id="TIGR00077">
    <property type="entry name" value="lspA"/>
    <property type="match status" value="1"/>
</dbReference>
<evidence type="ECO:0000256" key="11">
    <source>
        <dbReference type="RuleBase" id="RU004181"/>
    </source>
</evidence>
<comment type="pathway">
    <text evidence="9">Protein modification; lipoprotein biosynthesis (signal peptide cleavage).</text>
</comment>
<evidence type="ECO:0000256" key="1">
    <source>
        <dbReference type="ARBA" id="ARBA00006139"/>
    </source>
</evidence>
<reference evidence="12 13" key="1">
    <citation type="submission" date="2024-03" db="EMBL/GenBank/DDBJ databases">
        <title>Human intestinal bacterial collection.</title>
        <authorList>
            <person name="Pauvert C."/>
            <person name="Hitch T.C.A."/>
            <person name="Clavel T."/>
        </authorList>
    </citation>
    <scope>NUCLEOTIDE SEQUENCE [LARGE SCALE GENOMIC DNA]</scope>
    <source>
        <strain evidence="12 13">CLA-JM-H38</strain>
    </source>
</reference>
<evidence type="ECO:0000256" key="7">
    <source>
        <dbReference type="ARBA" id="ARBA00022989"/>
    </source>
</evidence>
<proteinExistence type="inferred from homology"/>
<keyword evidence="6 9" id="KW-0378">Hydrolase</keyword>
<comment type="caution">
    <text evidence="9">Lacks conserved residue(s) required for the propagation of feature annotation.</text>
</comment>
<evidence type="ECO:0000313" key="12">
    <source>
        <dbReference type="EMBL" id="MEQ2469851.1"/>
    </source>
</evidence>
<dbReference type="EC" id="3.4.23.36" evidence="9"/>
<keyword evidence="3 9" id="KW-0645">Protease</keyword>
<dbReference type="PANTHER" id="PTHR33695:SF1">
    <property type="entry name" value="LIPOPROTEIN SIGNAL PEPTIDASE"/>
    <property type="match status" value="1"/>
</dbReference>
<keyword evidence="7 9" id="KW-1133">Transmembrane helix</keyword>
<feature type="active site" evidence="9">
    <location>
        <position position="128"/>
    </location>
</feature>
<evidence type="ECO:0000256" key="9">
    <source>
        <dbReference type="HAMAP-Rule" id="MF_00161"/>
    </source>
</evidence>
<feature type="active site" evidence="9">
    <location>
        <position position="113"/>
    </location>
</feature>
<dbReference type="HAMAP" id="MF_00161">
    <property type="entry name" value="LspA"/>
    <property type="match status" value="1"/>
</dbReference>
<evidence type="ECO:0000256" key="10">
    <source>
        <dbReference type="RuleBase" id="RU000594"/>
    </source>
</evidence>
<gene>
    <name evidence="9 12" type="primary">lspA</name>
    <name evidence="12" type="ORF">WMO39_05820</name>
</gene>
<keyword evidence="4 9" id="KW-0812">Transmembrane</keyword>
<dbReference type="PANTHER" id="PTHR33695">
    <property type="entry name" value="LIPOPROTEIN SIGNAL PEPTIDASE"/>
    <property type="match status" value="1"/>
</dbReference>
<comment type="function">
    <text evidence="9 10">This protein specifically catalyzes the removal of signal peptides from prolipoproteins.</text>
</comment>
<name>A0ABV1FAS9_9FIRM</name>
<dbReference type="PRINTS" id="PR00781">
    <property type="entry name" value="LIPOSIGPTASE"/>
</dbReference>